<organism evidence="2 3">
    <name type="scientific">Mycena venus</name>
    <dbReference type="NCBI Taxonomy" id="2733690"/>
    <lineage>
        <taxon>Eukaryota</taxon>
        <taxon>Fungi</taxon>
        <taxon>Dikarya</taxon>
        <taxon>Basidiomycota</taxon>
        <taxon>Agaricomycotina</taxon>
        <taxon>Agaricomycetes</taxon>
        <taxon>Agaricomycetidae</taxon>
        <taxon>Agaricales</taxon>
        <taxon>Marasmiineae</taxon>
        <taxon>Mycenaceae</taxon>
        <taxon>Mycena</taxon>
    </lineage>
</organism>
<evidence type="ECO:0000313" key="3">
    <source>
        <dbReference type="Proteomes" id="UP000620124"/>
    </source>
</evidence>
<keyword evidence="3" id="KW-1185">Reference proteome</keyword>
<sequence>MNRFTHRDVRNERQLVPIYACLYDLSNCYFIRYDGKRFTKRAFPRIKLPPLNPSNDQIMDYARDTYPVHVFTFAVLLEGFINSTQLYHYRSVQRTEEGDFGPRGSHMPVLQPPNKQPSSTRKAQPPVMQRDGKRQTTDGWFTSLRTAVAARDHFQRAAFDIAAAFKVWPPVAWGHVKLILPDMITSMATTLSDEYRKQSQPDPDSTWQPTTTVFRSPFLVERQETAVENFWGSLQDELRARFEPLAKDSVDPAANFETLNLIANQPEAWKSTLHDSTGATSLQVVKFLEEVQKAKELGFFRV</sequence>
<protein>
    <submittedName>
        <fullName evidence="2">Uncharacterized protein</fullName>
    </submittedName>
</protein>
<evidence type="ECO:0000313" key="2">
    <source>
        <dbReference type="EMBL" id="KAF7362687.1"/>
    </source>
</evidence>
<dbReference type="EMBL" id="JACAZI010000004">
    <property type="protein sequence ID" value="KAF7362687.1"/>
    <property type="molecule type" value="Genomic_DNA"/>
</dbReference>
<reference evidence="2" key="1">
    <citation type="submission" date="2020-05" db="EMBL/GenBank/DDBJ databases">
        <title>Mycena genomes resolve the evolution of fungal bioluminescence.</title>
        <authorList>
            <person name="Tsai I.J."/>
        </authorList>
    </citation>
    <scope>NUCLEOTIDE SEQUENCE</scope>
    <source>
        <strain evidence="2">CCC161011</strain>
    </source>
</reference>
<feature type="region of interest" description="Disordered" evidence="1">
    <location>
        <begin position="97"/>
        <end position="135"/>
    </location>
</feature>
<dbReference type="AlphaFoldDB" id="A0A8H6YPC5"/>
<gene>
    <name evidence="2" type="ORF">MVEN_00618000</name>
</gene>
<comment type="caution">
    <text evidence="2">The sequence shown here is derived from an EMBL/GenBank/DDBJ whole genome shotgun (WGS) entry which is preliminary data.</text>
</comment>
<proteinExistence type="predicted"/>
<dbReference type="Proteomes" id="UP000620124">
    <property type="component" value="Unassembled WGS sequence"/>
</dbReference>
<evidence type="ECO:0000256" key="1">
    <source>
        <dbReference type="SAM" id="MobiDB-lite"/>
    </source>
</evidence>
<dbReference type="OrthoDB" id="3016322at2759"/>
<accession>A0A8H6YPC5</accession>
<name>A0A8H6YPC5_9AGAR</name>